<evidence type="ECO:0000256" key="4">
    <source>
        <dbReference type="ARBA" id="ARBA00017272"/>
    </source>
</evidence>
<name>A0AAV1I5R6_9CHLO</name>
<feature type="domain" description="GTP cyclohydrolase I" evidence="8">
    <location>
        <begin position="279"/>
        <end position="463"/>
    </location>
</feature>
<dbReference type="Gene3D" id="1.10.286.10">
    <property type="match status" value="2"/>
</dbReference>
<dbReference type="PANTHER" id="PTHR11109:SF7">
    <property type="entry name" value="GTP CYCLOHYDROLASE 1"/>
    <property type="match status" value="1"/>
</dbReference>
<dbReference type="InterPro" id="IPR043134">
    <property type="entry name" value="GTP-CH-I_N"/>
</dbReference>
<evidence type="ECO:0000256" key="2">
    <source>
        <dbReference type="ARBA" id="ARBA00008085"/>
    </source>
</evidence>
<dbReference type="PROSITE" id="PS00860">
    <property type="entry name" value="GTP_CYCLOHYDROL_1_2"/>
    <property type="match status" value="1"/>
</dbReference>
<evidence type="ECO:0000313" key="10">
    <source>
        <dbReference type="Proteomes" id="UP001314263"/>
    </source>
</evidence>
<dbReference type="InterPro" id="IPR020602">
    <property type="entry name" value="GTP_CycHdrlase_I_dom"/>
</dbReference>
<dbReference type="Pfam" id="PF01227">
    <property type="entry name" value="GTP_cyclohydroI"/>
    <property type="match status" value="2"/>
</dbReference>
<dbReference type="SUPFAM" id="SSF55620">
    <property type="entry name" value="Tetrahydrobiopterin biosynthesis enzymes-like"/>
    <property type="match status" value="2"/>
</dbReference>
<comment type="caution">
    <text evidence="9">The sequence shown here is derived from an EMBL/GenBank/DDBJ whole genome shotgun (WGS) entry which is preliminary data.</text>
</comment>
<dbReference type="InterPro" id="IPR018234">
    <property type="entry name" value="GTP_CycHdrlase_I_CS"/>
</dbReference>
<evidence type="ECO:0000256" key="3">
    <source>
        <dbReference type="ARBA" id="ARBA00012715"/>
    </source>
</evidence>
<proteinExistence type="inferred from homology"/>
<reference evidence="9 10" key="1">
    <citation type="submission" date="2023-10" db="EMBL/GenBank/DDBJ databases">
        <authorList>
            <person name="Maclean D."/>
            <person name="Macfadyen A."/>
        </authorList>
    </citation>
    <scope>NUCLEOTIDE SEQUENCE [LARGE SCALE GENOMIC DNA]</scope>
</reference>
<feature type="domain" description="GTP cyclohydrolase I" evidence="8">
    <location>
        <begin position="33"/>
        <end position="178"/>
    </location>
</feature>
<dbReference type="Gene3D" id="3.30.1130.10">
    <property type="match status" value="2"/>
</dbReference>
<dbReference type="AlphaFoldDB" id="A0AAV1I5R6"/>
<evidence type="ECO:0000256" key="7">
    <source>
        <dbReference type="SAM" id="MobiDB-lite"/>
    </source>
</evidence>
<dbReference type="GO" id="GO:0046654">
    <property type="term" value="P:tetrahydrofolate biosynthetic process"/>
    <property type="evidence" value="ECO:0007669"/>
    <property type="project" value="InterPro"/>
</dbReference>
<feature type="compositionally biased region" description="Low complexity" evidence="7">
    <location>
        <begin position="330"/>
        <end position="343"/>
    </location>
</feature>
<keyword evidence="5" id="KW-0378">Hydrolase</keyword>
<comment type="pathway">
    <text evidence="1">Cofactor biosynthesis; 7,8-dihydroneopterin triphosphate biosynthesis; 7,8-dihydroneopterin triphosphate from GTP: step 1/1.</text>
</comment>
<evidence type="ECO:0000256" key="6">
    <source>
        <dbReference type="ARBA" id="ARBA00030854"/>
    </source>
</evidence>
<evidence type="ECO:0000259" key="8">
    <source>
        <dbReference type="Pfam" id="PF01227"/>
    </source>
</evidence>
<feature type="region of interest" description="Disordered" evidence="7">
    <location>
        <begin position="321"/>
        <end position="343"/>
    </location>
</feature>
<gene>
    <name evidence="9" type="ORF">CVIRNUC_005883</name>
</gene>
<evidence type="ECO:0000256" key="5">
    <source>
        <dbReference type="ARBA" id="ARBA00022801"/>
    </source>
</evidence>
<sequence>MGGSAVSSGTDLSVDVYEPSADTDLLETQTRLQEAVRTLITGIGEDEKRDGLRDTPKRVAKAWLDASSGYRKTAKSVVGGALFHEPEIANSPGGLVIVRDVDFASTSETSLLPFYGRCHLGYLPSHGVVLGLSKVARLVAMLAKRLQTQERFTQELINTFEAEVLPQGCAVIVEANQLEYGKRAHVNISSARSGCFLQSEVMEEFETLLRFSGPGKAEAVRGLQEGPDLAAPGVVHSTGKSADDTRLRYSASSAVTNGLEECMEEAEHEGGTSTSAALEGAVLAILREIGEDPRREGLSGSAQRYVRFLLASTAGYKEAMPHRNGSLHCPEPSRQQSAAQPPAAQDLHIHFMSHCEHHMLPFHGQVHVAYLLGSSGHHVPLERLQALVKTCSRRLQIQERLTQEIADGVFSLTGGYGALVACEASHMCMVARGVEKHASSTITTAARGAYLQRTALRSQMLQRLMQHQSESERRAVR</sequence>
<dbReference type="GO" id="GO:0008270">
    <property type="term" value="F:zinc ion binding"/>
    <property type="evidence" value="ECO:0007669"/>
    <property type="project" value="TreeGrafter"/>
</dbReference>
<dbReference type="GO" id="GO:0005737">
    <property type="term" value="C:cytoplasm"/>
    <property type="evidence" value="ECO:0007669"/>
    <property type="project" value="TreeGrafter"/>
</dbReference>
<dbReference type="EMBL" id="CAUYUE010000007">
    <property type="protein sequence ID" value="CAK0782688.1"/>
    <property type="molecule type" value="Genomic_DNA"/>
</dbReference>
<evidence type="ECO:0000313" key="9">
    <source>
        <dbReference type="EMBL" id="CAK0782688.1"/>
    </source>
</evidence>
<accession>A0AAV1I5R6</accession>
<keyword evidence="10" id="KW-1185">Reference proteome</keyword>
<dbReference type="GO" id="GO:0003934">
    <property type="term" value="F:GTP cyclohydrolase I activity"/>
    <property type="evidence" value="ECO:0007669"/>
    <property type="project" value="UniProtKB-EC"/>
</dbReference>
<dbReference type="Proteomes" id="UP001314263">
    <property type="component" value="Unassembled WGS sequence"/>
</dbReference>
<dbReference type="PANTHER" id="PTHR11109">
    <property type="entry name" value="GTP CYCLOHYDROLASE I"/>
    <property type="match status" value="1"/>
</dbReference>
<comment type="similarity">
    <text evidence="2">Belongs to the GTP cyclohydrolase I family.</text>
</comment>
<dbReference type="GO" id="GO:0005525">
    <property type="term" value="F:GTP binding"/>
    <property type="evidence" value="ECO:0007669"/>
    <property type="project" value="TreeGrafter"/>
</dbReference>
<organism evidence="9 10">
    <name type="scientific">Coccomyxa viridis</name>
    <dbReference type="NCBI Taxonomy" id="1274662"/>
    <lineage>
        <taxon>Eukaryota</taxon>
        <taxon>Viridiplantae</taxon>
        <taxon>Chlorophyta</taxon>
        <taxon>core chlorophytes</taxon>
        <taxon>Trebouxiophyceae</taxon>
        <taxon>Trebouxiophyceae incertae sedis</taxon>
        <taxon>Coccomyxaceae</taxon>
        <taxon>Coccomyxa</taxon>
    </lineage>
</organism>
<dbReference type="EC" id="3.5.4.16" evidence="3"/>
<dbReference type="GO" id="GO:0006729">
    <property type="term" value="P:tetrahydrobiopterin biosynthetic process"/>
    <property type="evidence" value="ECO:0007669"/>
    <property type="project" value="TreeGrafter"/>
</dbReference>
<protein>
    <recommendedName>
        <fullName evidence="4">GTP cyclohydrolase 1</fullName>
        <ecNumber evidence="3">3.5.4.16</ecNumber>
    </recommendedName>
    <alternativeName>
        <fullName evidence="6">GTP cyclohydrolase I</fullName>
    </alternativeName>
</protein>
<dbReference type="InterPro" id="IPR001474">
    <property type="entry name" value="GTP_CycHdrlase_I"/>
</dbReference>
<dbReference type="InterPro" id="IPR043133">
    <property type="entry name" value="GTP-CH-I_C/QueF"/>
</dbReference>
<evidence type="ECO:0000256" key="1">
    <source>
        <dbReference type="ARBA" id="ARBA00005080"/>
    </source>
</evidence>